<dbReference type="AlphaFoldDB" id="A0A7S7NKL3"/>
<name>A0A7S7NKL3_PALFE</name>
<dbReference type="Proteomes" id="UP000593892">
    <property type="component" value="Chromosome"/>
</dbReference>
<accession>A0A7S7NKL3</accession>
<feature type="chain" id="PRO_5032806738" evidence="1">
    <location>
        <begin position="26"/>
        <end position="115"/>
    </location>
</feature>
<sequence>MKSLRSMCVYAATAAMMMTSMVASAAAPEVRVNIPFDFVASGQKMPAGQYSFVNEPSAPVLTLRASNGAAAMALVSYNSGSMAIATDQKKVNLVFEKKNGVHYLKQIREGIARSK</sequence>
<dbReference type="KEGG" id="pfer:IRI77_21035"/>
<protein>
    <submittedName>
        <fullName evidence="2">Uncharacterized protein</fullName>
    </submittedName>
</protein>
<proteinExistence type="predicted"/>
<reference evidence="2 3" key="1">
    <citation type="submission" date="2020-10" db="EMBL/GenBank/DDBJ databases">
        <title>Complete genome sequence of Paludibaculum fermentans P105T, a facultatively anaerobic acidobacterium capable of dissimilatory Fe(III) reduction.</title>
        <authorList>
            <person name="Dedysh S.N."/>
            <person name="Beletsky A.V."/>
            <person name="Kulichevskaya I.S."/>
            <person name="Mardanov A.V."/>
            <person name="Ravin N.V."/>
        </authorList>
    </citation>
    <scope>NUCLEOTIDE SEQUENCE [LARGE SCALE GENOMIC DNA]</scope>
    <source>
        <strain evidence="2 3">P105</strain>
    </source>
</reference>
<organism evidence="2 3">
    <name type="scientific">Paludibaculum fermentans</name>
    <dbReference type="NCBI Taxonomy" id="1473598"/>
    <lineage>
        <taxon>Bacteria</taxon>
        <taxon>Pseudomonadati</taxon>
        <taxon>Acidobacteriota</taxon>
        <taxon>Terriglobia</taxon>
        <taxon>Bryobacterales</taxon>
        <taxon>Bryobacteraceae</taxon>
        <taxon>Paludibaculum</taxon>
    </lineage>
</organism>
<feature type="signal peptide" evidence="1">
    <location>
        <begin position="1"/>
        <end position="25"/>
    </location>
</feature>
<evidence type="ECO:0000313" key="2">
    <source>
        <dbReference type="EMBL" id="QOY85317.1"/>
    </source>
</evidence>
<keyword evidence="3" id="KW-1185">Reference proteome</keyword>
<gene>
    <name evidence="2" type="ORF">IRI77_21035</name>
</gene>
<evidence type="ECO:0000313" key="3">
    <source>
        <dbReference type="Proteomes" id="UP000593892"/>
    </source>
</evidence>
<dbReference type="RefSeq" id="WP_194446987.1">
    <property type="nucleotide sequence ID" value="NZ_CP063849.1"/>
</dbReference>
<keyword evidence="1" id="KW-0732">Signal</keyword>
<evidence type="ECO:0000256" key="1">
    <source>
        <dbReference type="SAM" id="SignalP"/>
    </source>
</evidence>
<dbReference type="EMBL" id="CP063849">
    <property type="protein sequence ID" value="QOY85317.1"/>
    <property type="molecule type" value="Genomic_DNA"/>
</dbReference>